<proteinExistence type="predicted"/>
<feature type="compositionally biased region" description="Basic residues" evidence="1">
    <location>
        <begin position="200"/>
        <end position="209"/>
    </location>
</feature>
<accession>A0A166VHX0</accession>
<dbReference type="EMBL" id="KV417484">
    <property type="protein sequence ID" value="KZP32746.1"/>
    <property type="molecule type" value="Genomic_DNA"/>
</dbReference>
<sequence length="326" mass="37669">MSGYESRNVERSGNQKWQATFIVSPEKEAFLKQYGSQWTEFARLRYFDLVRFTLIDPMHNWLQGMAKWQWYEMFIKRKVLRPATATMSPLAILTLFLFTQFESPLWAGELPPRLGEPAGGSLSADAYKMATTGPLCMIVSNLSRFSIIALADAGDGQLPVIWDQLLDDAVAEHKDDLTKYNNSKELYEAALTAWQERDRKRTTKQRQKAVKGDAKPKPPKRPFVRMHKDEPAMFLRFATSVKLFLGSSIYGDEHMTPNQHWSVHTADQILDYGPVYNFWTFMTERLNKILKNINNNHWGGGRLEVSMMRGFGRETQFETMVCIFLM</sequence>
<dbReference type="PANTHER" id="PTHR46579">
    <property type="entry name" value="F5/8 TYPE C DOMAIN-CONTAINING PROTEIN-RELATED"/>
    <property type="match status" value="1"/>
</dbReference>
<evidence type="ECO:0000313" key="2">
    <source>
        <dbReference type="EMBL" id="KZP32746.1"/>
    </source>
</evidence>
<keyword evidence="3" id="KW-1185">Reference proteome</keyword>
<name>A0A166VHX0_9AGAM</name>
<dbReference type="Proteomes" id="UP000076532">
    <property type="component" value="Unassembled WGS sequence"/>
</dbReference>
<gene>
    <name evidence="2" type="ORF">FIBSPDRAFT_907050</name>
</gene>
<dbReference type="STRING" id="436010.A0A166VHX0"/>
<feature type="region of interest" description="Disordered" evidence="1">
    <location>
        <begin position="197"/>
        <end position="223"/>
    </location>
</feature>
<reference evidence="2 3" key="1">
    <citation type="journal article" date="2016" name="Mol. Biol. Evol.">
        <title>Comparative Genomics of Early-Diverging Mushroom-Forming Fungi Provides Insights into the Origins of Lignocellulose Decay Capabilities.</title>
        <authorList>
            <person name="Nagy L.G."/>
            <person name="Riley R."/>
            <person name="Tritt A."/>
            <person name="Adam C."/>
            <person name="Daum C."/>
            <person name="Floudas D."/>
            <person name="Sun H."/>
            <person name="Yadav J.S."/>
            <person name="Pangilinan J."/>
            <person name="Larsson K.H."/>
            <person name="Matsuura K."/>
            <person name="Barry K."/>
            <person name="Labutti K."/>
            <person name="Kuo R."/>
            <person name="Ohm R.A."/>
            <person name="Bhattacharya S.S."/>
            <person name="Shirouzu T."/>
            <person name="Yoshinaga Y."/>
            <person name="Martin F.M."/>
            <person name="Grigoriev I.V."/>
            <person name="Hibbett D.S."/>
        </authorList>
    </citation>
    <scope>NUCLEOTIDE SEQUENCE [LARGE SCALE GENOMIC DNA]</scope>
    <source>
        <strain evidence="2 3">CBS 109695</strain>
    </source>
</reference>
<dbReference type="AlphaFoldDB" id="A0A166VHX0"/>
<evidence type="ECO:0000256" key="1">
    <source>
        <dbReference type="SAM" id="MobiDB-lite"/>
    </source>
</evidence>
<organism evidence="2 3">
    <name type="scientific">Athelia psychrophila</name>
    <dbReference type="NCBI Taxonomy" id="1759441"/>
    <lineage>
        <taxon>Eukaryota</taxon>
        <taxon>Fungi</taxon>
        <taxon>Dikarya</taxon>
        <taxon>Basidiomycota</taxon>
        <taxon>Agaricomycotina</taxon>
        <taxon>Agaricomycetes</taxon>
        <taxon>Agaricomycetidae</taxon>
        <taxon>Atheliales</taxon>
        <taxon>Atheliaceae</taxon>
        <taxon>Athelia</taxon>
    </lineage>
</organism>
<evidence type="ECO:0000313" key="3">
    <source>
        <dbReference type="Proteomes" id="UP000076532"/>
    </source>
</evidence>
<dbReference type="OrthoDB" id="3239894at2759"/>
<dbReference type="PANTHER" id="PTHR46579:SF2">
    <property type="entry name" value="C2H2-TYPE DOMAIN-CONTAINING PROTEIN"/>
    <property type="match status" value="1"/>
</dbReference>
<protein>
    <submittedName>
        <fullName evidence="2">Uncharacterized protein</fullName>
    </submittedName>
</protein>